<keyword evidence="3 7" id="KW-0812">Transmembrane</keyword>
<dbReference type="EMBL" id="KI669510">
    <property type="protein sequence ID" value="OCF32161.1"/>
    <property type="molecule type" value="Genomic_DNA"/>
</dbReference>
<evidence type="ECO:0000256" key="7">
    <source>
        <dbReference type="SAM" id="Phobius"/>
    </source>
</evidence>
<keyword evidence="2" id="KW-0813">Transport</keyword>
<keyword evidence="4 7" id="KW-1133">Transmembrane helix</keyword>
<evidence type="ECO:0000256" key="3">
    <source>
        <dbReference type="ARBA" id="ARBA00022692"/>
    </source>
</evidence>
<dbReference type="GO" id="GO:0022857">
    <property type="term" value="F:transmembrane transporter activity"/>
    <property type="evidence" value="ECO:0007669"/>
    <property type="project" value="InterPro"/>
</dbReference>
<evidence type="ECO:0000256" key="4">
    <source>
        <dbReference type="ARBA" id="ARBA00022989"/>
    </source>
</evidence>
<accession>A0A1B9GMF4</accession>
<dbReference type="InterPro" id="IPR011701">
    <property type="entry name" value="MFS"/>
</dbReference>
<dbReference type="Proteomes" id="UP000092666">
    <property type="component" value="Unassembled WGS sequence"/>
</dbReference>
<feature type="transmembrane region" description="Helical" evidence="7">
    <location>
        <begin position="306"/>
        <end position="330"/>
    </location>
</feature>
<feature type="transmembrane region" description="Helical" evidence="7">
    <location>
        <begin position="175"/>
        <end position="196"/>
    </location>
</feature>
<dbReference type="PROSITE" id="PS50850">
    <property type="entry name" value="MFS"/>
    <property type="match status" value="1"/>
</dbReference>
<sequence>MTTYNPHHHSLEWAAHAPPTSLMRSPSATIAAGCPTISGLATVLPDTEIEGHKEKEKAHSPNGNNEADEYAGSPGLSQRKKWSLLGLFCLGVFLDVLGVCSFYILLTPVAETLDIVFQQQTWIVTSFGVTFASFLLFWGRFADLYSPKPVFCYAFLSFGILNLVISFLTNKYAYLVIRGLTGVTAAALIPASYRLITSIFEEDELPRAFTVYSLSGSAAGALGVVFGGVMTLIPGGGQMAGWRWFFRITASIVIPLSLWSFRSIPGRHGKAQRAKGLWKRLDIFGTFLILFAILLFILSLTMGASYGWSTAGFIAPLVLSVMLFPSFFFWESYVHPSNALIPPVTWKAPNFIMWILLATFGYAWWTCNQIPIIEVWTEIYGDKPIISALRLLPSGGFSIMSSLILIAFPKWTVRPRIGFTIGQIGGMVAYGLFIASKGHTGKDYYRFYLPGLAIGSFLNNVSVTIVMVGAMTSAPAEQAGVVGALLQAAIQGGNVIGLTVQAGLLTIRPGGTSDYSNVTASFYFMIGWGGACLLAFWVFYRNTGEARNGVVPVH</sequence>
<feature type="domain" description="Major facilitator superfamily (MFS) profile" evidence="8">
    <location>
        <begin position="84"/>
        <end position="544"/>
    </location>
</feature>
<evidence type="ECO:0000256" key="5">
    <source>
        <dbReference type="ARBA" id="ARBA00023136"/>
    </source>
</evidence>
<dbReference type="PANTHER" id="PTHR42718">
    <property type="entry name" value="MAJOR FACILITATOR SUPERFAMILY MULTIDRUG TRANSPORTER MFSC"/>
    <property type="match status" value="1"/>
</dbReference>
<feature type="transmembrane region" description="Helical" evidence="7">
    <location>
        <begin position="84"/>
        <end position="106"/>
    </location>
</feature>
<keyword evidence="10" id="KW-1185">Reference proteome</keyword>
<evidence type="ECO:0000259" key="8">
    <source>
        <dbReference type="PROSITE" id="PS50850"/>
    </source>
</evidence>
<organism evidence="9 10">
    <name type="scientific">Kwoniella heveanensis BCC8398</name>
    <dbReference type="NCBI Taxonomy" id="1296120"/>
    <lineage>
        <taxon>Eukaryota</taxon>
        <taxon>Fungi</taxon>
        <taxon>Dikarya</taxon>
        <taxon>Basidiomycota</taxon>
        <taxon>Agaricomycotina</taxon>
        <taxon>Tremellomycetes</taxon>
        <taxon>Tremellales</taxon>
        <taxon>Cryptococcaceae</taxon>
        <taxon>Kwoniella</taxon>
    </lineage>
</organism>
<reference evidence="9 10" key="1">
    <citation type="submission" date="2013-07" db="EMBL/GenBank/DDBJ databases">
        <title>The Genome Sequence of Cryptococcus heveanensis BCC8398.</title>
        <authorList>
            <consortium name="The Broad Institute Genome Sequencing Platform"/>
            <person name="Cuomo C."/>
            <person name="Litvintseva A."/>
            <person name="Chen Y."/>
            <person name="Heitman J."/>
            <person name="Sun S."/>
            <person name="Springer D."/>
            <person name="Dromer F."/>
            <person name="Young S.K."/>
            <person name="Zeng Q."/>
            <person name="Gargeya S."/>
            <person name="Fitzgerald M."/>
            <person name="Abouelleil A."/>
            <person name="Alvarado L."/>
            <person name="Berlin A.M."/>
            <person name="Chapman S.B."/>
            <person name="Dewar J."/>
            <person name="Goldberg J."/>
            <person name="Griggs A."/>
            <person name="Gujja S."/>
            <person name="Hansen M."/>
            <person name="Howarth C."/>
            <person name="Imamovic A."/>
            <person name="Larimer J."/>
            <person name="McCowan C."/>
            <person name="Murphy C."/>
            <person name="Pearson M."/>
            <person name="Priest M."/>
            <person name="Roberts A."/>
            <person name="Saif S."/>
            <person name="Shea T."/>
            <person name="Sykes S."/>
            <person name="Wortman J."/>
            <person name="Nusbaum C."/>
            <person name="Birren B."/>
        </authorList>
    </citation>
    <scope>NUCLEOTIDE SEQUENCE [LARGE SCALE GENOMIC DNA]</scope>
    <source>
        <strain evidence="9 10">BCC8398</strain>
    </source>
</reference>
<feature type="transmembrane region" description="Helical" evidence="7">
    <location>
        <begin position="208"/>
        <end position="232"/>
    </location>
</feature>
<feature type="transmembrane region" description="Helical" evidence="7">
    <location>
        <begin position="244"/>
        <end position="261"/>
    </location>
</feature>
<feature type="transmembrane region" description="Helical" evidence="7">
    <location>
        <begin position="281"/>
        <end position="300"/>
    </location>
</feature>
<gene>
    <name evidence="9" type="ORF">I316_06075</name>
</gene>
<feature type="region of interest" description="Disordered" evidence="6">
    <location>
        <begin position="51"/>
        <end position="72"/>
    </location>
</feature>
<dbReference type="AlphaFoldDB" id="A0A1B9GMF4"/>
<feature type="transmembrane region" description="Helical" evidence="7">
    <location>
        <begin position="480"/>
        <end position="500"/>
    </location>
</feature>
<feature type="transmembrane region" description="Helical" evidence="7">
    <location>
        <begin position="121"/>
        <end position="138"/>
    </location>
</feature>
<evidence type="ECO:0000256" key="2">
    <source>
        <dbReference type="ARBA" id="ARBA00022448"/>
    </source>
</evidence>
<feature type="transmembrane region" description="Helical" evidence="7">
    <location>
        <begin position="150"/>
        <end position="169"/>
    </location>
</feature>
<feature type="transmembrane region" description="Helical" evidence="7">
    <location>
        <begin position="385"/>
        <end position="408"/>
    </location>
</feature>
<feature type="transmembrane region" description="Helical" evidence="7">
    <location>
        <begin position="351"/>
        <end position="373"/>
    </location>
</feature>
<dbReference type="GO" id="GO:0016020">
    <property type="term" value="C:membrane"/>
    <property type="evidence" value="ECO:0007669"/>
    <property type="project" value="UniProtKB-SubCell"/>
</dbReference>
<evidence type="ECO:0000313" key="10">
    <source>
        <dbReference type="Proteomes" id="UP000092666"/>
    </source>
</evidence>
<protein>
    <recommendedName>
        <fullName evidence="8">Major facilitator superfamily (MFS) profile domain-containing protein</fullName>
    </recommendedName>
</protein>
<feature type="transmembrane region" description="Helical" evidence="7">
    <location>
        <begin position="520"/>
        <end position="540"/>
    </location>
</feature>
<proteinExistence type="predicted"/>
<evidence type="ECO:0000313" key="9">
    <source>
        <dbReference type="EMBL" id="OCF32161.1"/>
    </source>
</evidence>
<feature type="transmembrane region" description="Helical" evidence="7">
    <location>
        <begin position="447"/>
        <end position="468"/>
    </location>
</feature>
<dbReference type="InterPro" id="IPR036259">
    <property type="entry name" value="MFS_trans_sf"/>
</dbReference>
<dbReference type="OrthoDB" id="440755at2759"/>
<dbReference type="SUPFAM" id="SSF103473">
    <property type="entry name" value="MFS general substrate transporter"/>
    <property type="match status" value="2"/>
</dbReference>
<dbReference type="InterPro" id="IPR020846">
    <property type="entry name" value="MFS_dom"/>
</dbReference>
<dbReference type="PANTHER" id="PTHR42718:SF9">
    <property type="entry name" value="MAJOR FACILITATOR SUPERFAMILY MULTIDRUG TRANSPORTER MFSC"/>
    <property type="match status" value="1"/>
</dbReference>
<dbReference type="Pfam" id="PF07690">
    <property type="entry name" value="MFS_1"/>
    <property type="match status" value="1"/>
</dbReference>
<reference evidence="10" key="2">
    <citation type="submission" date="2013-12" db="EMBL/GenBank/DDBJ databases">
        <title>Evolution of pathogenesis and genome organization in the Tremellales.</title>
        <authorList>
            <person name="Cuomo C."/>
            <person name="Litvintseva A."/>
            <person name="Heitman J."/>
            <person name="Chen Y."/>
            <person name="Sun S."/>
            <person name="Springer D."/>
            <person name="Dromer F."/>
            <person name="Young S."/>
            <person name="Zeng Q."/>
            <person name="Chapman S."/>
            <person name="Gujja S."/>
            <person name="Saif S."/>
            <person name="Birren B."/>
        </authorList>
    </citation>
    <scope>NUCLEOTIDE SEQUENCE [LARGE SCALE GENOMIC DNA]</scope>
    <source>
        <strain evidence="10">BCC8398</strain>
    </source>
</reference>
<feature type="transmembrane region" description="Helical" evidence="7">
    <location>
        <begin position="417"/>
        <end position="435"/>
    </location>
</feature>
<comment type="subcellular location">
    <subcellularLocation>
        <location evidence="1">Membrane</location>
        <topology evidence="1">Multi-pass membrane protein</topology>
    </subcellularLocation>
</comment>
<keyword evidence="5 7" id="KW-0472">Membrane</keyword>
<evidence type="ECO:0000256" key="1">
    <source>
        <dbReference type="ARBA" id="ARBA00004141"/>
    </source>
</evidence>
<evidence type="ECO:0000256" key="6">
    <source>
        <dbReference type="SAM" id="MobiDB-lite"/>
    </source>
</evidence>
<dbReference type="Gene3D" id="1.20.1250.20">
    <property type="entry name" value="MFS general substrate transporter like domains"/>
    <property type="match status" value="1"/>
</dbReference>
<name>A0A1B9GMF4_9TREE</name>
<dbReference type="STRING" id="1296120.A0A1B9GMF4"/>